<organism evidence="4 5">
    <name type="scientific">Trichormus variabilis (strain ATCC 29413 / PCC 7937)</name>
    <name type="common">Anabaena variabilis</name>
    <dbReference type="NCBI Taxonomy" id="240292"/>
    <lineage>
        <taxon>Bacteria</taxon>
        <taxon>Bacillati</taxon>
        <taxon>Cyanobacteriota</taxon>
        <taxon>Cyanophyceae</taxon>
        <taxon>Nostocales</taxon>
        <taxon>Nostocaceae</taxon>
        <taxon>Trichormus</taxon>
    </lineage>
</organism>
<protein>
    <submittedName>
        <fullName evidence="4">Heat shock protein Hsp20</fullName>
    </submittedName>
</protein>
<evidence type="ECO:0000313" key="5">
    <source>
        <dbReference type="Proteomes" id="UP000002533"/>
    </source>
</evidence>
<evidence type="ECO:0000256" key="2">
    <source>
        <dbReference type="RuleBase" id="RU003616"/>
    </source>
</evidence>
<dbReference type="AlphaFoldDB" id="Q3M8K1"/>
<name>Q3M8K1_TRIV2</name>
<evidence type="ECO:0000259" key="3">
    <source>
        <dbReference type="PROSITE" id="PS01031"/>
    </source>
</evidence>
<dbReference type="HOGENOM" id="CLU_046737_12_2_3"/>
<gene>
    <name evidence="4" type="ordered locus">Ava_3076</name>
</gene>
<reference evidence="5" key="1">
    <citation type="journal article" date="2014" name="Stand. Genomic Sci.">
        <title>Complete genome sequence of Anabaena variabilis ATCC 29413.</title>
        <authorList>
            <person name="Thiel T."/>
            <person name="Pratte B.S."/>
            <person name="Zhong J."/>
            <person name="Goodwin L."/>
            <person name="Copeland A."/>
            <person name="Lucas S."/>
            <person name="Han C."/>
            <person name="Pitluck S."/>
            <person name="Land M.L."/>
            <person name="Kyrpides N.C."/>
            <person name="Woyke T."/>
        </authorList>
    </citation>
    <scope>NUCLEOTIDE SEQUENCE [LARGE SCALE GENOMIC DNA]</scope>
    <source>
        <strain evidence="5">ATCC 29413 / PCC 7937</strain>
    </source>
</reference>
<dbReference type="CDD" id="cd06464">
    <property type="entry name" value="ACD_sHsps-like"/>
    <property type="match status" value="1"/>
</dbReference>
<feature type="domain" description="SHSP" evidence="3">
    <location>
        <begin position="56"/>
        <end position="169"/>
    </location>
</feature>
<dbReference type="eggNOG" id="COG0071">
    <property type="taxonomic scope" value="Bacteria"/>
</dbReference>
<dbReference type="InterPro" id="IPR002068">
    <property type="entry name" value="A-crystallin/Hsp20_dom"/>
</dbReference>
<dbReference type="PROSITE" id="PS01031">
    <property type="entry name" value="SHSP"/>
    <property type="match status" value="1"/>
</dbReference>
<dbReference type="Pfam" id="PF00011">
    <property type="entry name" value="HSP20"/>
    <property type="match status" value="1"/>
</dbReference>
<dbReference type="KEGG" id="ava:Ava_3076"/>
<accession>Q3M8K1</accession>
<keyword evidence="4" id="KW-0346">Stress response</keyword>
<dbReference type="STRING" id="240292.Ava_3076"/>
<dbReference type="PANTHER" id="PTHR11527">
    <property type="entry name" value="HEAT-SHOCK PROTEIN 20 FAMILY MEMBER"/>
    <property type="match status" value="1"/>
</dbReference>
<dbReference type="Gene3D" id="2.60.40.790">
    <property type="match status" value="1"/>
</dbReference>
<evidence type="ECO:0000313" key="4">
    <source>
        <dbReference type="EMBL" id="ABA22685.1"/>
    </source>
</evidence>
<dbReference type="InterPro" id="IPR031107">
    <property type="entry name" value="Small_HSP"/>
</dbReference>
<evidence type="ECO:0000256" key="1">
    <source>
        <dbReference type="PROSITE-ProRule" id="PRU00285"/>
    </source>
</evidence>
<comment type="similarity">
    <text evidence="1 2">Belongs to the small heat shock protein (HSP20) family.</text>
</comment>
<dbReference type="Proteomes" id="UP000002533">
    <property type="component" value="Chromosome"/>
</dbReference>
<dbReference type="InterPro" id="IPR008978">
    <property type="entry name" value="HSP20-like_chaperone"/>
</dbReference>
<sequence>MMRTNERLKPGSDSQENLRGVKDMTIIRWNPWQDLNTLQRQLNHLFEEDMLPSTVLERTLTRVPAAEIHETAEAIHLKLELPGIDAKDVDLQVTDKAVYISGERKSETKTEDKGVVKSEFQYGKFQRVIPLPTRIQNTNVKAEYKDGILNLTLPKAEAEKNKVVKVNIESAVG</sequence>
<proteinExistence type="inferred from homology"/>
<dbReference type="SUPFAM" id="SSF49764">
    <property type="entry name" value="HSP20-like chaperones"/>
    <property type="match status" value="1"/>
</dbReference>
<dbReference type="EMBL" id="CP000117">
    <property type="protein sequence ID" value="ABA22685.1"/>
    <property type="molecule type" value="Genomic_DNA"/>
</dbReference>